<accession>A0A8J3C8W0</accession>
<evidence type="ECO:0000313" key="3">
    <source>
        <dbReference type="Proteomes" id="UP000656042"/>
    </source>
</evidence>
<organism evidence="2 3">
    <name type="scientific">Mangrovihabitans endophyticus</name>
    <dbReference type="NCBI Taxonomy" id="1751298"/>
    <lineage>
        <taxon>Bacteria</taxon>
        <taxon>Bacillati</taxon>
        <taxon>Actinomycetota</taxon>
        <taxon>Actinomycetes</taxon>
        <taxon>Micromonosporales</taxon>
        <taxon>Micromonosporaceae</taxon>
        <taxon>Mangrovihabitans</taxon>
    </lineage>
</organism>
<proteinExistence type="predicted"/>
<reference evidence="2" key="1">
    <citation type="journal article" date="2014" name="Int. J. Syst. Evol. Microbiol.">
        <title>Complete genome sequence of Corynebacterium casei LMG S-19264T (=DSM 44701T), isolated from a smear-ripened cheese.</title>
        <authorList>
            <consortium name="US DOE Joint Genome Institute (JGI-PGF)"/>
            <person name="Walter F."/>
            <person name="Albersmeier A."/>
            <person name="Kalinowski J."/>
            <person name="Ruckert C."/>
        </authorList>
    </citation>
    <scope>NUCLEOTIDE SEQUENCE</scope>
    <source>
        <strain evidence="2">CGMCC 4.7299</strain>
    </source>
</reference>
<evidence type="ECO:0000313" key="2">
    <source>
        <dbReference type="EMBL" id="GGL20042.1"/>
    </source>
</evidence>
<reference evidence="2" key="2">
    <citation type="submission" date="2020-09" db="EMBL/GenBank/DDBJ databases">
        <authorList>
            <person name="Sun Q."/>
            <person name="Zhou Y."/>
        </authorList>
    </citation>
    <scope>NUCLEOTIDE SEQUENCE</scope>
    <source>
        <strain evidence="2">CGMCC 4.7299</strain>
    </source>
</reference>
<dbReference type="PANTHER" id="PTHR33164">
    <property type="entry name" value="TRANSCRIPTIONAL REGULATOR, MARR FAMILY"/>
    <property type="match status" value="1"/>
</dbReference>
<dbReference type="InterPro" id="IPR036390">
    <property type="entry name" value="WH_DNA-bd_sf"/>
</dbReference>
<feature type="domain" description="HTH marR-type" evidence="1">
    <location>
        <begin position="30"/>
        <end position="129"/>
    </location>
</feature>
<dbReference type="InterPro" id="IPR039422">
    <property type="entry name" value="MarR/SlyA-like"/>
</dbReference>
<dbReference type="PANTHER" id="PTHR33164:SF99">
    <property type="entry name" value="MARR FAMILY REGULATORY PROTEIN"/>
    <property type="match status" value="1"/>
</dbReference>
<dbReference type="GO" id="GO:0003700">
    <property type="term" value="F:DNA-binding transcription factor activity"/>
    <property type="evidence" value="ECO:0007669"/>
    <property type="project" value="InterPro"/>
</dbReference>
<dbReference type="Gene3D" id="1.10.10.10">
    <property type="entry name" value="Winged helix-like DNA-binding domain superfamily/Winged helix DNA-binding domain"/>
    <property type="match status" value="1"/>
</dbReference>
<dbReference type="EMBL" id="BMMX01000073">
    <property type="protein sequence ID" value="GGL20042.1"/>
    <property type="molecule type" value="Genomic_DNA"/>
</dbReference>
<dbReference type="InterPro" id="IPR000835">
    <property type="entry name" value="HTH_MarR-typ"/>
</dbReference>
<comment type="caution">
    <text evidence="2">The sequence shown here is derived from an EMBL/GenBank/DDBJ whole genome shotgun (WGS) entry which is preliminary data.</text>
</comment>
<protein>
    <submittedName>
        <fullName evidence="2">MarR family transcriptional regulator</fullName>
    </submittedName>
</protein>
<dbReference type="AlphaFoldDB" id="A0A8J3C8W0"/>
<keyword evidence="3" id="KW-1185">Reference proteome</keyword>
<dbReference type="SMART" id="SM00347">
    <property type="entry name" value="HTH_MARR"/>
    <property type="match status" value="1"/>
</dbReference>
<gene>
    <name evidence="2" type="ORF">GCM10012284_63300</name>
</gene>
<sequence length="148" mass="16500">MVDSLTRTELARWTAWKRACDVVMHEVEQQIGMAAGMSGADFAVLSRVVELGQGSLRQQELARLLGWERSRLSRQLSRMEERDLVVRTAEASARMITATEAGERLLEGARPAHAAAVRRALLDLVPEAENEQFWRIIDIISSVGRSNG</sequence>
<dbReference type="Pfam" id="PF12802">
    <property type="entry name" value="MarR_2"/>
    <property type="match status" value="1"/>
</dbReference>
<dbReference type="Proteomes" id="UP000656042">
    <property type="component" value="Unassembled WGS sequence"/>
</dbReference>
<dbReference type="InterPro" id="IPR036388">
    <property type="entry name" value="WH-like_DNA-bd_sf"/>
</dbReference>
<dbReference type="SUPFAM" id="SSF46785">
    <property type="entry name" value="Winged helix' DNA-binding domain"/>
    <property type="match status" value="1"/>
</dbReference>
<evidence type="ECO:0000259" key="1">
    <source>
        <dbReference type="SMART" id="SM00347"/>
    </source>
</evidence>
<dbReference type="GO" id="GO:0006950">
    <property type="term" value="P:response to stress"/>
    <property type="evidence" value="ECO:0007669"/>
    <property type="project" value="TreeGrafter"/>
</dbReference>
<name>A0A8J3C8W0_9ACTN</name>